<feature type="binding site" evidence="11">
    <location>
        <position position="46"/>
    </location>
    <ligand>
        <name>[4Fe-4S] cluster</name>
        <dbReference type="ChEBI" id="CHEBI:49883"/>
    </ligand>
</feature>
<evidence type="ECO:0000256" key="11">
    <source>
        <dbReference type="HAMAP-Rule" id="MF_01479"/>
    </source>
</evidence>
<evidence type="ECO:0000256" key="3">
    <source>
        <dbReference type="ARBA" id="ARBA00022485"/>
    </source>
</evidence>
<evidence type="ECO:0000256" key="6">
    <source>
        <dbReference type="ARBA" id="ARBA00023014"/>
    </source>
</evidence>
<feature type="binding site" evidence="11">
    <location>
        <position position="40"/>
    </location>
    <ligand>
        <name>[4Fe-4S] cluster</name>
        <dbReference type="ChEBI" id="CHEBI:49883"/>
    </ligand>
</feature>
<keyword evidence="10 11" id="KW-0804">Transcription</keyword>
<evidence type="ECO:0000313" key="14">
    <source>
        <dbReference type="EMBL" id="MFC7303826.1"/>
    </source>
</evidence>
<evidence type="ECO:0000256" key="2">
    <source>
        <dbReference type="ARBA" id="ARBA00006597"/>
    </source>
</evidence>
<evidence type="ECO:0000256" key="8">
    <source>
        <dbReference type="ARBA" id="ARBA00023125"/>
    </source>
</evidence>
<keyword evidence="15" id="KW-1185">Reference proteome</keyword>
<keyword evidence="8 11" id="KW-0238">DNA-binding</keyword>
<keyword evidence="5 11" id="KW-0408">Iron</keyword>
<dbReference type="PROSITE" id="PS51674">
    <property type="entry name" value="4FE4S_WBL"/>
    <property type="match status" value="1"/>
</dbReference>
<comment type="function">
    <text evidence="11">Acts as a transcriptional regulator. Probably redox-responsive. The apo- but not holo-form probably binds DNA.</text>
</comment>
<keyword evidence="6 11" id="KW-0411">Iron-sulfur</keyword>
<dbReference type="PANTHER" id="PTHR38839">
    <property type="entry name" value="TRANSCRIPTIONAL REGULATOR WHID-RELATED"/>
    <property type="match status" value="1"/>
</dbReference>
<evidence type="ECO:0000256" key="9">
    <source>
        <dbReference type="ARBA" id="ARBA00023157"/>
    </source>
</evidence>
<evidence type="ECO:0000259" key="13">
    <source>
        <dbReference type="PROSITE" id="PS51674"/>
    </source>
</evidence>
<keyword evidence="7 11" id="KW-0805">Transcription regulation</keyword>
<dbReference type="Proteomes" id="UP001596523">
    <property type="component" value="Unassembled WGS sequence"/>
</dbReference>
<dbReference type="RefSeq" id="WP_381828264.1">
    <property type="nucleotide sequence ID" value="NZ_JBHTCF010000002.1"/>
</dbReference>
<proteinExistence type="inferred from homology"/>
<dbReference type="HAMAP" id="MF_01479">
    <property type="entry name" value="WhiB"/>
    <property type="match status" value="1"/>
</dbReference>
<keyword evidence="3 11" id="KW-0004">4Fe-4S</keyword>
<dbReference type="EMBL" id="JBHTCF010000002">
    <property type="protein sequence ID" value="MFC7303826.1"/>
    <property type="molecule type" value="Genomic_DNA"/>
</dbReference>
<feature type="binding site" evidence="11">
    <location>
        <position position="9"/>
    </location>
    <ligand>
        <name>[4Fe-4S] cluster</name>
        <dbReference type="ChEBI" id="CHEBI:49883"/>
    </ligand>
</feature>
<reference evidence="15" key="1">
    <citation type="journal article" date="2019" name="Int. J. Syst. Evol. Microbiol.">
        <title>The Global Catalogue of Microorganisms (GCM) 10K type strain sequencing project: providing services to taxonomists for standard genome sequencing and annotation.</title>
        <authorList>
            <consortium name="The Broad Institute Genomics Platform"/>
            <consortium name="The Broad Institute Genome Sequencing Center for Infectious Disease"/>
            <person name="Wu L."/>
            <person name="Ma J."/>
        </authorList>
    </citation>
    <scope>NUCLEOTIDE SEQUENCE [LARGE SCALE GENOMIC DNA]</scope>
    <source>
        <strain evidence="15">SYNS20</strain>
    </source>
</reference>
<gene>
    <name evidence="11" type="primary">whiB</name>
    <name evidence="14" type="ORF">ACFQVC_06305</name>
</gene>
<dbReference type="InterPro" id="IPR003482">
    <property type="entry name" value="Whib"/>
</dbReference>
<comment type="similarity">
    <text evidence="2 11">Belongs to the WhiB family.</text>
</comment>
<evidence type="ECO:0000256" key="7">
    <source>
        <dbReference type="ARBA" id="ARBA00023015"/>
    </source>
</evidence>
<comment type="caution">
    <text evidence="14">The sequence shown here is derived from an EMBL/GenBank/DDBJ whole genome shotgun (WGS) entry which is preliminary data.</text>
</comment>
<dbReference type="InterPro" id="IPR034768">
    <property type="entry name" value="4FE4S_WBL"/>
</dbReference>
<protein>
    <recommendedName>
        <fullName evidence="11">Transcriptional regulator WhiB</fullName>
    </recommendedName>
</protein>
<name>A0ABW2JEN5_9ACTN</name>
<evidence type="ECO:0000256" key="12">
    <source>
        <dbReference type="SAM" id="MobiDB-lite"/>
    </source>
</evidence>
<evidence type="ECO:0000313" key="15">
    <source>
        <dbReference type="Proteomes" id="UP001596523"/>
    </source>
</evidence>
<evidence type="ECO:0000256" key="1">
    <source>
        <dbReference type="ARBA" id="ARBA00004496"/>
    </source>
</evidence>
<keyword evidence="9 11" id="KW-1015">Disulfide bond</keyword>
<organism evidence="14 15">
    <name type="scientific">Streptomyces monticola</name>
    <dbReference type="NCBI Taxonomy" id="2666263"/>
    <lineage>
        <taxon>Bacteria</taxon>
        <taxon>Bacillati</taxon>
        <taxon>Actinomycetota</taxon>
        <taxon>Actinomycetes</taxon>
        <taxon>Kitasatosporales</taxon>
        <taxon>Streptomycetaceae</taxon>
        <taxon>Streptomyces</taxon>
    </lineage>
</organism>
<feature type="domain" description="4Fe-4S Wbl-type" evidence="13">
    <location>
        <begin position="8"/>
        <end position="70"/>
    </location>
</feature>
<keyword evidence="4 11" id="KW-0479">Metal-binding</keyword>
<feature type="region of interest" description="Disordered" evidence="12">
    <location>
        <begin position="60"/>
        <end position="81"/>
    </location>
</feature>
<comment type="cofactor">
    <cofactor evidence="11">
        <name>[4Fe-4S] cluster</name>
        <dbReference type="ChEBI" id="CHEBI:49883"/>
    </cofactor>
    <text evidence="11">Binds 1 [4Fe-4S] cluster per subunit. Following nitrosylation of the [4Fe-4S] cluster binds 1 [4Fe-8(NO)] cluster per subunit.</text>
</comment>
<accession>A0ABW2JEN5</accession>
<sequence>MDWLQDAACAEVDPELFFPVGDGGPSVEQTRRAKELCRRCPVAERCLDWALETGQSEGVWGGAASEERREMRSRLRIRSAR</sequence>
<dbReference type="PANTHER" id="PTHR38839:SF6">
    <property type="entry name" value="TRANSCRIPTIONAL REGULATOR WHIB1"/>
    <property type="match status" value="1"/>
</dbReference>
<evidence type="ECO:0000256" key="5">
    <source>
        <dbReference type="ARBA" id="ARBA00023004"/>
    </source>
</evidence>
<evidence type="ECO:0000256" key="10">
    <source>
        <dbReference type="ARBA" id="ARBA00023163"/>
    </source>
</evidence>
<comment type="PTM">
    <text evidence="11">The Fe-S cluster can be nitrosylated by nitric oxide (NO).</text>
</comment>
<comment type="subcellular location">
    <subcellularLocation>
        <location evidence="1 11">Cytoplasm</location>
    </subcellularLocation>
</comment>
<keyword evidence="11" id="KW-0963">Cytoplasm</keyword>
<comment type="PTM">
    <text evidence="11">Upon Fe-S cluster removal intramolecular disulfide bonds are formed.</text>
</comment>
<dbReference type="Pfam" id="PF02467">
    <property type="entry name" value="Whib"/>
    <property type="match status" value="1"/>
</dbReference>
<feature type="binding site" evidence="11">
    <location>
        <position position="37"/>
    </location>
    <ligand>
        <name>[4Fe-4S] cluster</name>
        <dbReference type="ChEBI" id="CHEBI:49883"/>
    </ligand>
</feature>
<evidence type="ECO:0000256" key="4">
    <source>
        <dbReference type="ARBA" id="ARBA00022723"/>
    </source>
</evidence>